<protein>
    <submittedName>
        <fullName evidence="1">Uncharacterized protein</fullName>
    </submittedName>
</protein>
<proteinExistence type="predicted"/>
<dbReference type="EMBL" id="NHYD01003206">
    <property type="protein sequence ID" value="PPQ81843.1"/>
    <property type="molecule type" value="Genomic_DNA"/>
</dbReference>
<evidence type="ECO:0000313" key="1">
    <source>
        <dbReference type="EMBL" id="PPQ81843.1"/>
    </source>
</evidence>
<reference evidence="1 2" key="1">
    <citation type="journal article" date="2018" name="Evol. Lett.">
        <title>Horizontal gene cluster transfer increased hallucinogenic mushroom diversity.</title>
        <authorList>
            <person name="Reynolds H.T."/>
            <person name="Vijayakumar V."/>
            <person name="Gluck-Thaler E."/>
            <person name="Korotkin H.B."/>
            <person name="Matheny P.B."/>
            <person name="Slot J.C."/>
        </authorList>
    </citation>
    <scope>NUCLEOTIDE SEQUENCE [LARGE SCALE GENOMIC DNA]</scope>
    <source>
        <strain evidence="1 2">2631</strain>
    </source>
</reference>
<evidence type="ECO:0000313" key="2">
    <source>
        <dbReference type="Proteomes" id="UP000283269"/>
    </source>
</evidence>
<sequence>MIRPVLSAPHIKRTTSRRYSSSCASNLQLIQIFHSAGHLISYSLPQSTCISNPSSFPLLLSSPSSARTPCHPTTEART</sequence>
<dbReference type="InParanoid" id="A0A409WTJ6"/>
<comment type="caution">
    <text evidence="1">The sequence shown here is derived from an EMBL/GenBank/DDBJ whole genome shotgun (WGS) entry which is preliminary data.</text>
</comment>
<dbReference type="AlphaFoldDB" id="A0A409WTJ6"/>
<name>A0A409WTJ6_PSICY</name>
<gene>
    <name evidence="1" type="ORF">CVT25_013472</name>
</gene>
<feature type="non-terminal residue" evidence="1">
    <location>
        <position position="78"/>
    </location>
</feature>
<dbReference type="Proteomes" id="UP000283269">
    <property type="component" value="Unassembled WGS sequence"/>
</dbReference>
<organism evidence="1 2">
    <name type="scientific">Psilocybe cyanescens</name>
    <dbReference type="NCBI Taxonomy" id="93625"/>
    <lineage>
        <taxon>Eukaryota</taxon>
        <taxon>Fungi</taxon>
        <taxon>Dikarya</taxon>
        <taxon>Basidiomycota</taxon>
        <taxon>Agaricomycotina</taxon>
        <taxon>Agaricomycetes</taxon>
        <taxon>Agaricomycetidae</taxon>
        <taxon>Agaricales</taxon>
        <taxon>Agaricineae</taxon>
        <taxon>Strophariaceae</taxon>
        <taxon>Psilocybe</taxon>
    </lineage>
</organism>
<keyword evidence="2" id="KW-1185">Reference proteome</keyword>
<accession>A0A409WTJ6</accession>